<dbReference type="Gene3D" id="3.10.20.370">
    <property type="match status" value="1"/>
</dbReference>
<keyword evidence="4" id="KW-0378">Hydrolase</keyword>
<dbReference type="GO" id="GO:0004190">
    <property type="term" value="F:aspartic-type endopeptidase activity"/>
    <property type="evidence" value="ECO:0007669"/>
    <property type="project" value="InterPro"/>
</dbReference>
<dbReference type="PROSITE" id="PS50878">
    <property type="entry name" value="RT_POL"/>
    <property type="match status" value="1"/>
</dbReference>
<dbReference type="GO" id="GO:0004519">
    <property type="term" value="F:endonuclease activity"/>
    <property type="evidence" value="ECO:0007669"/>
    <property type="project" value="UniProtKB-KW"/>
</dbReference>
<dbReference type="CDD" id="cd00303">
    <property type="entry name" value="retropepsin_like"/>
    <property type="match status" value="1"/>
</dbReference>
<dbReference type="PROSITE" id="PS00141">
    <property type="entry name" value="ASP_PROTEASE"/>
    <property type="match status" value="1"/>
</dbReference>
<evidence type="ECO:0000256" key="3">
    <source>
        <dbReference type="ARBA" id="ARBA00022722"/>
    </source>
</evidence>
<evidence type="ECO:0000313" key="10">
    <source>
        <dbReference type="EMBL" id="CAF2263104.1"/>
    </source>
</evidence>
<dbReference type="Proteomes" id="UP000663824">
    <property type="component" value="Unassembled WGS sequence"/>
</dbReference>
<dbReference type="CDD" id="cd09274">
    <property type="entry name" value="RNase_HI_RT_Ty3"/>
    <property type="match status" value="1"/>
</dbReference>
<dbReference type="FunFam" id="3.30.70.270:FF:000020">
    <property type="entry name" value="Transposon Tf2-6 polyprotein-like Protein"/>
    <property type="match status" value="1"/>
</dbReference>
<evidence type="ECO:0000256" key="6">
    <source>
        <dbReference type="ARBA" id="ARBA00022884"/>
    </source>
</evidence>
<reference evidence="10" key="1">
    <citation type="submission" date="2021-02" db="EMBL/GenBank/DDBJ databases">
        <authorList>
            <person name="Nowell W R."/>
        </authorList>
    </citation>
    <scope>NUCLEOTIDE SEQUENCE</scope>
</reference>
<keyword evidence="7" id="KW-0229">DNA integration</keyword>
<evidence type="ECO:0000256" key="8">
    <source>
        <dbReference type="ARBA" id="ARBA00023268"/>
    </source>
</evidence>
<dbReference type="CDD" id="cd01647">
    <property type="entry name" value="RT_LTR"/>
    <property type="match status" value="1"/>
</dbReference>
<evidence type="ECO:0000256" key="5">
    <source>
        <dbReference type="ARBA" id="ARBA00022842"/>
    </source>
</evidence>
<dbReference type="InterPro" id="IPR043128">
    <property type="entry name" value="Rev_trsase/Diguanyl_cyclase"/>
</dbReference>
<dbReference type="EMBL" id="CAJNRE010021785">
    <property type="protein sequence ID" value="CAF2263104.1"/>
    <property type="molecule type" value="Genomic_DNA"/>
</dbReference>
<evidence type="ECO:0000256" key="4">
    <source>
        <dbReference type="ARBA" id="ARBA00022759"/>
    </source>
</evidence>
<gene>
    <name evidence="10" type="ORF">MBJ925_LOCUS38784</name>
</gene>
<keyword evidence="4" id="KW-0255">Endonuclease</keyword>
<proteinExistence type="predicted"/>
<dbReference type="InterPro" id="IPR001969">
    <property type="entry name" value="Aspartic_peptidase_AS"/>
</dbReference>
<name>A0A817AJX3_9BILA</name>
<organism evidence="10 11">
    <name type="scientific">Rotaria magnacalcarata</name>
    <dbReference type="NCBI Taxonomy" id="392030"/>
    <lineage>
        <taxon>Eukaryota</taxon>
        <taxon>Metazoa</taxon>
        <taxon>Spiralia</taxon>
        <taxon>Gnathifera</taxon>
        <taxon>Rotifera</taxon>
        <taxon>Eurotatoria</taxon>
        <taxon>Bdelloidea</taxon>
        <taxon>Philodinida</taxon>
        <taxon>Philodinidae</taxon>
        <taxon>Rotaria</taxon>
    </lineage>
</organism>
<dbReference type="InterPro" id="IPR000477">
    <property type="entry name" value="RT_dom"/>
</dbReference>
<dbReference type="SUPFAM" id="SSF56672">
    <property type="entry name" value="DNA/RNA polymerases"/>
    <property type="match status" value="1"/>
</dbReference>
<dbReference type="Gene3D" id="3.10.10.10">
    <property type="entry name" value="HIV Type 1 Reverse Transcriptase, subunit A, domain 1"/>
    <property type="match status" value="1"/>
</dbReference>
<accession>A0A817AJX3</accession>
<dbReference type="Pfam" id="PF17919">
    <property type="entry name" value="RT_RNaseH_2"/>
    <property type="match status" value="1"/>
</dbReference>
<dbReference type="PANTHER" id="PTHR37984">
    <property type="entry name" value="PROTEIN CBG26694"/>
    <property type="match status" value="1"/>
</dbReference>
<sequence length="604" mass="68663">MPNQPLTVPGRIGTLPLTLLIDTGSSLTLINSHVFHQLHPRLKRSRRTPPPSLTLQLANQSSIYMQSQLQVPITIHNTTHWHLVYVVPDLWRPCIIGNNFIRSHNLHIDGFHQRVHFGPPPRPKLSPHHYLKQHVTHQGIRTSPANTSPPAQLLHITDTADTQPVAAPDFSDSTLQAPQQQQLLDLLRSFPHVFTHKPGRTTLMKHQITLQPNSRPRNQAPCRYSPARRLIIEDNIKEMLQEGVIVPSKSPCASPVVLAPKKDGSMRFCIDYRKLNDVTVRDAYPIPRIDDTLDALQHAHFVSTLDLRSGYWQVAMEPSSRALTAFVTHKGLFECTVMPFGLTKAPATFQRLMDIVLSGLKWQCCLVYLDDIIVFSTTFDQHLHNLRQVFSALADAHLTLKASKCNFSRQEMKFLGHLITPDGIKPDPDLIATVQRFPVPRDVRSVQAFLGLTGYYRRFILYYAKIAELLFKLLRTKSNPSTYRTFNWNEFCTTAFEILKKHLTSPPIMQAPIFSYPFILELDACEYGIGCVLSQEYDNKISVIAYASRTLNPAERKYSAVEREAFAIVWATKHFRQYLEGGPVIVRTDCKALQWLKTARDPTG</sequence>
<dbReference type="InterPro" id="IPR041577">
    <property type="entry name" value="RT_RNaseH_2"/>
</dbReference>
<evidence type="ECO:0000256" key="7">
    <source>
        <dbReference type="ARBA" id="ARBA00022908"/>
    </source>
</evidence>
<evidence type="ECO:0000256" key="1">
    <source>
        <dbReference type="ARBA" id="ARBA00022679"/>
    </source>
</evidence>
<dbReference type="SUPFAM" id="SSF50630">
    <property type="entry name" value="Acid proteases"/>
    <property type="match status" value="1"/>
</dbReference>
<keyword evidence="3" id="KW-0540">Nuclease</keyword>
<dbReference type="Gene3D" id="3.30.70.270">
    <property type="match status" value="2"/>
</dbReference>
<dbReference type="PANTHER" id="PTHR37984:SF5">
    <property type="entry name" value="PROTEIN NYNRIN-LIKE"/>
    <property type="match status" value="1"/>
</dbReference>
<dbReference type="GO" id="GO:0016779">
    <property type="term" value="F:nucleotidyltransferase activity"/>
    <property type="evidence" value="ECO:0007669"/>
    <property type="project" value="UniProtKB-KW"/>
</dbReference>
<feature type="domain" description="Reverse transcriptase" evidence="9">
    <location>
        <begin position="240"/>
        <end position="419"/>
    </location>
</feature>
<dbReference type="InterPro" id="IPR043502">
    <property type="entry name" value="DNA/RNA_pol_sf"/>
</dbReference>
<keyword evidence="2" id="KW-0548">Nucleotidyltransferase</keyword>
<dbReference type="Gene3D" id="2.40.70.10">
    <property type="entry name" value="Acid Proteases"/>
    <property type="match status" value="1"/>
</dbReference>
<dbReference type="InterPro" id="IPR050951">
    <property type="entry name" value="Retrovirus_Pol_polyprotein"/>
</dbReference>
<comment type="caution">
    <text evidence="10">The sequence shown here is derived from an EMBL/GenBank/DDBJ whole genome shotgun (WGS) entry which is preliminary data.</text>
</comment>
<protein>
    <recommendedName>
        <fullName evidence="9">Reverse transcriptase domain-containing protein</fullName>
    </recommendedName>
</protein>
<keyword evidence="1" id="KW-0808">Transferase</keyword>
<dbReference type="GO" id="GO:0006508">
    <property type="term" value="P:proteolysis"/>
    <property type="evidence" value="ECO:0007669"/>
    <property type="project" value="InterPro"/>
</dbReference>
<dbReference type="Pfam" id="PF00078">
    <property type="entry name" value="RVT_1"/>
    <property type="match status" value="1"/>
</dbReference>
<keyword evidence="6" id="KW-0694">RNA-binding</keyword>
<evidence type="ECO:0000313" key="11">
    <source>
        <dbReference type="Proteomes" id="UP000663824"/>
    </source>
</evidence>
<dbReference type="InterPro" id="IPR021109">
    <property type="entry name" value="Peptidase_aspartic_dom_sf"/>
</dbReference>
<keyword evidence="5" id="KW-0460">Magnesium</keyword>
<evidence type="ECO:0000256" key="2">
    <source>
        <dbReference type="ARBA" id="ARBA00022695"/>
    </source>
</evidence>
<keyword evidence="8" id="KW-0511">Multifunctional enzyme</keyword>
<evidence type="ECO:0000259" key="9">
    <source>
        <dbReference type="PROSITE" id="PS50878"/>
    </source>
</evidence>
<dbReference type="AlphaFoldDB" id="A0A817AJX3"/>
<dbReference type="FunFam" id="3.10.20.370:FF:000001">
    <property type="entry name" value="Retrovirus-related Pol polyprotein from transposon 17.6-like protein"/>
    <property type="match status" value="1"/>
</dbReference>
<dbReference type="GO" id="GO:0015074">
    <property type="term" value="P:DNA integration"/>
    <property type="evidence" value="ECO:0007669"/>
    <property type="project" value="UniProtKB-KW"/>
</dbReference>
<dbReference type="GO" id="GO:0003723">
    <property type="term" value="F:RNA binding"/>
    <property type="evidence" value="ECO:0007669"/>
    <property type="project" value="UniProtKB-KW"/>
</dbReference>